<organism evidence="2 3">
    <name type="scientific">Sphaeroforma arctica JP610</name>
    <dbReference type="NCBI Taxonomy" id="667725"/>
    <lineage>
        <taxon>Eukaryota</taxon>
        <taxon>Ichthyosporea</taxon>
        <taxon>Ichthyophonida</taxon>
        <taxon>Sphaeroforma</taxon>
    </lineage>
</organism>
<keyword evidence="3" id="KW-1185">Reference proteome</keyword>
<protein>
    <submittedName>
        <fullName evidence="2">Uncharacterized protein</fullName>
    </submittedName>
</protein>
<dbReference type="RefSeq" id="XP_014148908.1">
    <property type="nucleotide sequence ID" value="XM_014293433.1"/>
</dbReference>
<feature type="chain" id="PRO_5005537980" evidence="1">
    <location>
        <begin position="21"/>
        <end position="181"/>
    </location>
</feature>
<accession>A0A0L0FEV4</accession>
<dbReference type="GeneID" id="25912965"/>
<dbReference type="Proteomes" id="UP000054560">
    <property type="component" value="Unassembled WGS sequence"/>
</dbReference>
<dbReference type="AlphaFoldDB" id="A0A0L0FEV4"/>
<sequence length="181" mass="19996">MFKLIVSSVCAIALVGTSAAARGEDVDFKIPIVQSPVHPEFSLVEVVKEIVEDATCYEDRQKNVLVACVSGAILKMVTSLPNVHFLVESAAEELISATAGCIETSPENSAFLLCTTSESKKGSLLIPLADCNLDDVRRRRKCVETVLTVNMQLWTSNPQYKFEFLILVSFQYILCYLKFLP</sequence>
<evidence type="ECO:0000256" key="1">
    <source>
        <dbReference type="SAM" id="SignalP"/>
    </source>
</evidence>
<proteinExistence type="predicted"/>
<keyword evidence="1" id="KW-0732">Signal</keyword>
<gene>
    <name evidence="2" type="ORF">SARC_12461</name>
</gene>
<name>A0A0L0FEV4_9EUKA</name>
<evidence type="ECO:0000313" key="2">
    <source>
        <dbReference type="EMBL" id="KNC75006.1"/>
    </source>
</evidence>
<feature type="signal peptide" evidence="1">
    <location>
        <begin position="1"/>
        <end position="20"/>
    </location>
</feature>
<evidence type="ECO:0000313" key="3">
    <source>
        <dbReference type="Proteomes" id="UP000054560"/>
    </source>
</evidence>
<reference evidence="2 3" key="1">
    <citation type="submission" date="2011-02" db="EMBL/GenBank/DDBJ databases">
        <title>The Genome Sequence of Sphaeroforma arctica JP610.</title>
        <authorList>
            <consortium name="The Broad Institute Genome Sequencing Platform"/>
            <person name="Russ C."/>
            <person name="Cuomo C."/>
            <person name="Young S.K."/>
            <person name="Zeng Q."/>
            <person name="Gargeya S."/>
            <person name="Alvarado L."/>
            <person name="Berlin A."/>
            <person name="Chapman S.B."/>
            <person name="Chen Z."/>
            <person name="Freedman E."/>
            <person name="Gellesch M."/>
            <person name="Goldberg J."/>
            <person name="Griggs A."/>
            <person name="Gujja S."/>
            <person name="Heilman E."/>
            <person name="Heiman D."/>
            <person name="Howarth C."/>
            <person name="Mehta T."/>
            <person name="Neiman D."/>
            <person name="Pearson M."/>
            <person name="Roberts A."/>
            <person name="Saif S."/>
            <person name="Shea T."/>
            <person name="Shenoy N."/>
            <person name="Sisk P."/>
            <person name="Stolte C."/>
            <person name="Sykes S."/>
            <person name="White J."/>
            <person name="Yandava C."/>
            <person name="Burger G."/>
            <person name="Gray M.W."/>
            <person name="Holland P.W.H."/>
            <person name="King N."/>
            <person name="Lang F.B.F."/>
            <person name="Roger A.J."/>
            <person name="Ruiz-Trillo I."/>
            <person name="Haas B."/>
            <person name="Nusbaum C."/>
            <person name="Birren B."/>
        </authorList>
    </citation>
    <scope>NUCLEOTIDE SEQUENCE [LARGE SCALE GENOMIC DNA]</scope>
    <source>
        <strain evidence="2 3">JP610</strain>
    </source>
</reference>
<dbReference type="EMBL" id="KQ243915">
    <property type="protein sequence ID" value="KNC75006.1"/>
    <property type="molecule type" value="Genomic_DNA"/>
</dbReference>